<dbReference type="GO" id="GO:0035091">
    <property type="term" value="F:phosphatidylinositol binding"/>
    <property type="evidence" value="ECO:0007669"/>
    <property type="project" value="InterPro"/>
</dbReference>
<dbReference type="SMART" id="SM00064">
    <property type="entry name" value="FYVE"/>
    <property type="match status" value="1"/>
</dbReference>
<keyword evidence="3" id="KW-0862">Zinc</keyword>
<dbReference type="SUPFAM" id="SSF64268">
    <property type="entry name" value="PX domain"/>
    <property type="match status" value="1"/>
</dbReference>
<evidence type="ECO:0000256" key="3">
    <source>
        <dbReference type="ARBA" id="ARBA00022833"/>
    </source>
</evidence>
<dbReference type="Gene3D" id="3.30.1520.10">
    <property type="entry name" value="Phox-like domain"/>
    <property type="match status" value="1"/>
</dbReference>
<dbReference type="InterPro" id="IPR001683">
    <property type="entry name" value="PX_dom"/>
</dbReference>
<proteinExistence type="predicted"/>
<dbReference type="PANTHER" id="PTHR39490:SF8">
    <property type="entry name" value="ZINC FINGER FYVE DOMAIN-CONTAINING PROTEIN 21"/>
    <property type="match status" value="1"/>
</dbReference>
<dbReference type="InterPro" id="IPR032675">
    <property type="entry name" value="LRR_dom_sf"/>
</dbReference>
<evidence type="ECO:0000313" key="9">
    <source>
        <dbReference type="Proteomes" id="UP001295684"/>
    </source>
</evidence>
<reference evidence="8" key="1">
    <citation type="submission" date="2023-07" db="EMBL/GenBank/DDBJ databases">
        <authorList>
            <consortium name="AG Swart"/>
            <person name="Singh M."/>
            <person name="Singh A."/>
            <person name="Seah K."/>
            <person name="Emmerich C."/>
        </authorList>
    </citation>
    <scope>NUCLEOTIDE SEQUENCE</scope>
    <source>
        <strain evidence="8">DP1</strain>
    </source>
</reference>
<evidence type="ECO:0000259" key="7">
    <source>
        <dbReference type="PROSITE" id="PS50195"/>
    </source>
</evidence>
<dbReference type="SUPFAM" id="SSF52047">
    <property type="entry name" value="RNI-like"/>
    <property type="match status" value="1"/>
</dbReference>
<evidence type="ECO:0000259" key="5">
    <source>
        <dbReference type="PROSITE" id="PS50178"/>
    </source>
</evidence>
<dbReference type="PROSITE" id="PS50195">
    <property type="entry name" value="PX"/>
    <property type="match status" value="1"/>
</dbReference>
<evidence type="ECO:0000256" key="4">
    <source>
        <dbReference type="PROSITE-ProRule" id="PRU00091"/>
    </source>
</evidence>
<dbReference type="EMBL" id="CAMPGE010029856">
    <property type="protein sequence ID" value="CAI2387339.1"/>
    <property type="molecule type" value="Genomic_DNA"/>
</dbReference>
<feature type="domain" description="PX" evidence="7">
    <location>
        <begin position="8"/>
        <end position="133"/>
    </location>
</feature>
<evidence type="ECO:0000256" key="2">
    <source>
        <dbReference type="ARBA" id="ARBA00022771"/>
    </source>
</evidence>
<dbReference type="InterPro" id="IPR006553">
    <property type="entry name" value="Leu-rich_rpt_Cys-con_subtyp"/>
</dbReference>
<dbReference type="CDD" id="cd06093">
    <property type="entry name" value="PX_domain"/>
    <property type="match status" value="1"/>
</dbReference>
<dbReference type="Proteomes" id="UP001295684">
    <property type="component" value="Unassembled WGS sequence"/>
</dbReference>
<dbReference type="Pfam" id="PF00787">
    <property type="entry name" value="PX"/>
    <property type="match status" value="1"/>
</dbReference>
<dbReference type="Pfam" id="PF01363">
    <property type="entry name" value="FYVE"/>
    <property type="match status" value="1"/>
</dbReference>
<name>A0AAD1Y9U3_EUPCR</name>
<dbReference type="PANTHER" id="PTHR39490">
    <property type="entry name" value="ARRESTIN DOMAIN-CONTAINING PROTEIN D"/>
    <property type="match status" value="1"/>
</dbReference>
<feature type="domain" description="FYVE-type" evidence="5">
    <location>
        <begin position="631"/>
        <end position="685"/>
    </location>
</feature>
<dbReference type="PROSITE" id="PS50178">
    <property type="entry name" value="ZF_FYVE"/>
    <property type="match status" value="1"/>
</dbReference>
<dbReference type="InterPro" id="IPR036871">
    <property type="entry name" value="PX_dom_sf"/>
</dbReference>
<dbReference type="InterPro" id="IPR017455">
    <property type="entry name" value="Znf_FYVE-rel"/>
</dbReference>
<evidence type="ECO:0000259" key="6">
    <source>
        <dbReference type="PROSITE" id="PS50181"/>
    </source>
</evidence>
<sequence>MESAIEFPDFFTVKFNNHAKIDEKEPFVLYSITVHTNFSCYHIYKRYSDFSKLNDRIMAIKSEAENSTHHDCFKNLPAFHGSSLYYWNLDEGFIQERKGQLEKYSQSLLQFYHKFSDRNHHKNVMFKKCKVKSYKKYSMNSVKEQIVSGTTHLDLDSSSDTDEGETFQNYEKNQHQEIKILDTINEFFSVSEIFNIETTMTIKIQRAFRSSKFNSGLRKLKKSVYSCLGYTCKIDQLPEELLLNIFTYLEKADLYKASQCCTYFKELSFHRCLWGRCKIVNQKKDFPIGKYLPKFLSKLDQLKVLDLSFCMSLDEKNIKALSPHVFTGNLKELYLDGCEKINDNALTALMGGDPNHLVADAGNPHLGASLKLRRIPTSYFLRKEGIELLSLNECRNIHCSGVMKLEKLKYLKTLNLLGCVSVKDDSIKHLNNKSDTIETLNLGGTGITSECIYYIVTEGAITLKNVNIVGCKKLKNSDIELLKTSGFNVTGGEDVFRFNLLPEPFSGLKKITQSVLKTRSTLSIFRVYKYLAKRLINELKYFPTEIAESCLDHDEFIKAINLEIHCHGVALEPQLQLKEVNEKFCNGSQALLTLYYRNKNEEVKFSKIDKELTKFPPKPPTWIPDKLCYFCCNCEKEFSFFSRVHHCRACGKCFCSACSMNKIILPQYGYTTEVRVCISCYCRYSSSGSQEIPRQSSGRNGNSIIFDGAVLISPSGQNLGENESHRIM</sequence>
<organism evidence="8 9">
    <name type="scientific">Euplotes crassus</name>
    <dbReference type="NCBI Taxonomy" id="5936"/>
    <lineage>
        <taxon>Eukaryota</taxon>
        <taxon>Sar</taxon>
        <taxon>Alveolata</taxon>
        <taxon>Ciliophora</taxon>
        <taxon>Intramacronucleata</taxon>
        <taxon>Spirotrichea</taxon>
        <taxon>Hypotrichia</taxon>
        <taxon>Euplotida</taxon>
        <taxon>Euplotidae</taxon>
        <taxon>Moneuplotes</taxon>
    </lineage>
</organism>
<dbReference type="SMART" id="SM00367">
    <property type="entry name" value="LRR_CC"/>
    <property type="match status" value="3"/>
</dbReference>
<dbReference type="InterPro" id="IPR000306">
    <property type="entry name" value="Znf_FYVE"/>
</dbReference>
<dbReference type="Gene3D" id="3.80.10.10">
    <property type="entry name" value="Ribonuclease Inhibitor"/>
    <property type="match status" value="2"/>
</dbReference>
<keyword evidence="1" id="KW-0479">Metal-binding</keyword>
<evidence type="ECO:0000313" key="8">
    <source>
        <dbReference type="EMBL" id="CAI2387339.1"/>
    </source>
</evidence>
<dbReference type="SUPFAM" id="SSF57903">
    <property type="entry name" value="FYVE/PHD zinc finger"/>
    <property type="match status" value="1"/>
</dbReference>
<dbReference type="GO" id="GO:0008270">
    <property type="term" value="F:zinc ion binding"/>
    <property type="evidence" value="ECO:0007669"/>
    <property type="project" value="UniProtKB-KW"/>
</dbReference>
<dbReference type="InterPro" id="IPR052113">
    <property type="entry name" value="FYVE-type_Zinc_Finger"/>
</dbReference>
<dbReference type="Gene3D" id="1.20.1280.50">
    <property type="match status" value="1"/>
</dbReference>
<keyword evidence="9" id="KW-1185">Reference proteome</keyword>
<protein>
    <submittedName>
        <fullName evidence="8">Uncharacterized protein</fullName>
    </submittedName>
</protein>
<dbReference type="InterPro" id="IPR001810">
    <property type="entry name" value="F-box_dom"/>
</dbReference>
<feature type="domain" description="F-box" evidence="6">
    <location>
        <begin position="231"/>
        <end position="277"/>
    </location>
</feature>
<keyword evidence="2 4" id="KW-0863">Zinc-finger</keyword>
<dbReference type="InterPro" id="IPR013083">
    <property type="entry name" value="Znf_RING/FYVE/PHD"/>
</dbReference>
<dbReference type="InterPro" id="IPR011011">
    <property type="entry name" value="Znf_FYVE_PHD"/>
</dbReference>
<evidence type="ECO:0000256" key="1">
    <source>
        <dbReference type="ARBA" id="ARBA00022723"/>
    </source>
</evidence>
<dbReference type="Gene3D" id="3.30.40.10">
    <property type="entry name" value="Zinc/RING finger domain, C3HC4 (zinc finger)"/>
    <property type="match status" value="1"/>
</dbReference>
<gene>
    <name evidence="8" type="ORF">ECRASSUSDP1_LOCUS28969</name>
</gene>
<dbReference type="AlphaFoldDB" id="A0AAD1Y9U3"/>
<dbReference type="Pfam" id="PF12937">
    <property type="entry name" value="F-box-like"/>
    <property type="match status" value="1"/>
</dbReference>
<accession>A0AAD1Y9U3</accession>
<dbReference type="PROSITE" id="PS50181">
    <property type="entry name" value="FBOX"/>
    <property type="match status" value="1"/>
</dbReference>
<comment type="caution">
    <text evidence="8">The sequence shown here is derived from an EMBL/GenBank/DDBJ whole genome shotgun (WGS) entry which is preliminary data.</text>
</comment>